<evidence type="ECO:0000313" key="4">
    <source>
        <dbReference type="Proteomes" id="UP000243542"/>
    </source>
</evidence>
<proteinExistence type="predicted"/>
<sequence length="104" mass="10769">MIHPNTAHAGCRTRTEKVCGWTVGHFGELAAVAAPSVLGAATTPWLSVLSAVIAAVWGWHEARLHRSTRTTRASLAAGTPPPRQLSSAPAPAEPGATGRKEAQA</sequence>
<keyword evidence="2" id="KW-0472">Membrane</keyword>
<organism evidence="3 4">
    <name type="scientific">Amycolatopsis sulphurea</name>
    <dbReference type="NCBI Taxonomy" id="76022"/>
    <lineage>
        <taxon>Bacteria</taxon>
        <taxon>Bacillati</taxon>
        <taxon>Actinomycetota</taxon>
        <taxon>Actinomycetes</taxon>
        <taxon>Pseudonocardiales</taxon>
        <taxon>Pseudonocardiaceae</taxon>
        <taxon>Amycolatopsis</taxon>
    </lineage>
</organism>
<dbReference type="AlphaFoldDB" id="A0A2A9G252"/>
<evidence type="ECO:0000256" key="1">
    <source>
        <dbReference type="SAM" id="MobiDB-lite"/>
    </source>
</evidence>
<keyword evidence="2" id="KW-0812">Transmembrane</keyword>
<evidence type="ECO:0000256" key="2">
    <source>
        <dbReference type="SAM" id="Phobius"/>
    </source>
</evidence>
<reference evidence="3 4" key="1">
    <citation type="submission" date="2017-10" db="EMBL/GenBank/DDBJ databases">
        <title>Sequencing the genomes of 1000 actinobacteria strains.</title>
        <authorList>
            <person name="Klenk H.-P."/>
        </authorList>
    </citation>
    <scope>NUCLEOTIDE SEQUENCE [LARGE SCALE GENOMIC DNA]</scope>
    <source>
        <strain evidence="3 4">DSM 46092</strain>
    </source>
</reference>
<accession>A0A2A9G252</accession>
<dbReference type="EMBL" id="PDJK01000001">
    <property type="protein sequence ID" value="PFG56942.1"/>
    <property type="molecule type" value="Genomic_DNA"/>
</dbReference>
<keyword evidence="4" id="KW-1185">Reference proteome</keyword>
<evidence type="ECO:0000313" key="3">
    <source>
        <dbReference type="EMBL" id="PFG56942.1"/>
    </source>
</evidence>
<keyword evidence="2" id="KW-1133">Transmembrane helix</keyword>
<dbReference type="Proteomes" id="UP000243542">
    <property type="component" value="Unassembled WGS sequence"/>
</dbReference>
<feature type="region of interest" description="Disordered" evidence="1">
    <location>
        <begin position="68"/>
        <end position="104"/>
    </location>
</feature>
<protein>
    <submittedName>
        <fullName evidence="3">Uncharacterized protein</fullName>
    </submittedName>
</protein>
<name>A0A2A9G252_9PSEU</name>
<feature type="transmembrane region" description="Helical" evidence="2">
    <location>
        <begin position="37"/>
        <end position="59"/>
    </location>
</feature>
<dbReference type="RefSeq" id="WP_245914206.1">
    <property type="nucleotide sequence ID" value="NZ_JBIAKZ010000007.1"/>
</dbReference>
<gene>
    <name evidence="3" type="ORF">ATK36_0478</name>
</gene>
<comment type="caution">
    <text evidence="3">The sequence shown here is derived from an EMBL/GenBank/DDBJ whole genome shotgun (WGS) entry which is preliminary data.</text>
</comment>